<accession>A0A5J9UXT5</accession>
<proteinExistence type="predicted"/>
<protein>
    <submittedName>
        <fullName evidence="1">Uncharacterized protein</fullName>
    </submittedName>
</protein>
<keyword evidence="2" id="KW-1185">Reference proteome</keyword>
<sequence length="120" mass="13061">MRRAAVLVPTVASCRRGVLLLRAARQTRLPTTTYGLRTGGSPEFDWSIVTADAESKKRKKHGGFQTKCYASSSDDDDETTAAAIIIVDAVSKKRKKRGGSVVGHRAFLVSPGKKVMYLHV</sequence>
<dbReference type="Proteomes" id="UP000324897">
    <property type="component" value="Chromosome 1"/>
</dbReference>
<dbReference type="Gramene" id="TVU28563">
    <property type="protein sequence ID" value="TVU28563"/>
    <property type="gene ID" value="EJB05_20085"/>
</dbReference>
<comment type="caution">
    <text evidence="1">The sequence shown here is derived from an EMBL/GenBank/DDBJ whole genome shotgun (WGS) entry which is preliminary data.</text>
</comment>
<dbReference type="AlphaFoldDB" id="A0A5J9UXT5"/>
<organism evidence="1 2">
    <name type="scientific">Eragrostis curvula</name>
    <name type="common">weeping love grass</name>
    <dbReference type="NCBI Taxonomy" id="38414"/>
    <lineage>
        <taxon>Eukaryota</taxon>
        <taxon>Viridiplantae</taxon>
        <taxon>Streptophyta</taxon>
        <taxon>Embryophyta</taxon>
        <taxon>Tracheophyta</taxon>
        <taxon>Spermatophyta</taxon>
        <taxon>Magnoliopsida</taxon>
        <taxon>Liliopsida</taxon>
        <taxon>Poales</taxon>
        <taxon>Poaceae</taxon>
        <taxon>PACMAD clade</taxon>
        <taxon>Chloridoideae</taxon>
        <taxon>Eragrostideae</taxon>
        <taxon>Eragrostidinae</taxon>
        <taxon>Eragrostis</taxon>
    </lineage>
</organism>
<evidence type="ECO:0000313" key="1">
    <source>
        <dbReference type="EMBL" id="TVU28563.1"/>
    </source>
</evidence>
<reference evidence="1 2" key="1">
    <citation type="journal article" date="2019" name="Sci. Rep.">
        <title>A high-quality genome of Eragrostis curvula grass provides insights into Poaceae evolution and supports new strategies to enhance forage quality.</title>
        <authorList>
            <person name="Carballo J."/>
            <person name="Santos B.A.C.M."/>
            <person name="Zappacosta D."/>
            <person name="Garbus I."/>
            <person name="Selva J.P."/>
            <person name="Gallo C.A."/>
            <person name="Diaz A."/>
            <person name="Albertini E."/>
            <person name="Caccamo M."/>
            <person name="Echenique V."/>
        </authorList>
    </citation>
    <scope>NUCLEOTIDE SEQUENCE [LARGE SCALE GENOMIC DNA]</scope>
    <source>
        <strain evidence="2">cv. Victoria</strain>
        <tissue evidence="1">Leaf</tissue>
    </source>
</reference>
<evidence type="ECO:0000313" key="2">
    <source>
        <dbReference type="Proteomes" id="UP000324897"/>
    </source>
</evidence>
<gene>
    <name evidence="1" type="ORF">EJB05_20085</name>
</gene>
<dbReference type="EMBL" id="RWGY01000011">
    <property type="protein sequence ID" value="TVU28563.1"/>
    <property type="molecule type" value="Genomic_DNA"/>
</dbReference>
<name>A0A5J9UXT5_9POAL</name>